<proteinExistence type="predicted"/>
<keyword evidence="1" id="KW-0812">Transmembrane</keyword>
<name>E4WS45_OIKDI</name>
<dbReference type="PANTHER" id="PTHR13304">
    <property type="entry name" value="GLYCOSYLPHOSPHATIDYLINOSITOL ANCHOR ATTACHMENT 1 PROTEIN"/>
    <property type="match status" value="1"/>
</dbReference>
<dbReference type="Pfam" id="PF04114">
    <property type="entry name" value="Gaa1"/>
    <property type="match status" value="1"/>
</dbReference>
<evidence type="ECO:0000313" key="2">
    <source>
        <dbReference type="EMBL" id="CBY20578.1"/>
    </source>
</evidence>
<accession>E4WS45</accession>
<feature type="transmembrane region" description="Helical" evidence="1">
    <location>
        <begin position="540"/>
        <end position="558"/>
    </location>
</feature>
<feature type="transmembrane region" description="Helical" evidence="1">
    <location>
        <begin position="20"/>
        <end position="38"/>
    </location>
</feature>
<dbReference type="InParanoid" id="E4WS45"/>
<dbReference type="PANTHER" id="PTHR13304:SF0">
    <property type="entry name" value="GLYCOSYLPHOSPHATIDYLINOSITOL ANCHOR ATTACHMENT 1 PROTEIN"/>
    <property type="match status" value="1"/>
</dbReference>
<feature type="transmembrane region" description="Helical" evidence="1">
    <location>
        <begin position="362"/>
        <end position="382"/>
    </location>
</feature>
<evidence type="ECO:0000313" key="3">
    <source>
        <dbReference type="Proteomes" id="UP000001307"/>
    </source>
</evidence>
<dbReference type="GO" id="GO:0016255">
    <property type="term" value="P:attachment of GPI anchor to protein"/>
    <property type="evidence" value="ECO:0007669"/>
    <property type="project" value="TreeGrafter"/>
</dbReference>
<dbReference type="EMBL" id="FN653015">
    <property type="protein sequence ID" value="CBY20578.1"/>
    <property type="molecule type" value="Genomic_DNA"/>
</dbReference>
<organism evidence="2 3">
    <name type="scientific">Oikopleura dioica</name>
    <name type="common">Tunicate</name>
    <dbReference type="NCBI Taxonomy" id="34765"/>
    <lineage>
        <taxon>Eukaryota</taxon>
        <taxon>Metazoa</taxon>
        <taxon>Chordata</taxon>
        <taxon>Tunicata</taxon>
        <taxon>Appendicularia</taxon>
        <taxon>Copelata</taxon>
        <taxon>Oikopleuridae</taxon>
        <taxon>Oikopleura</taxon>
    </lineage>
</organism>
<feature type="transmembrane region" description="Helical" evidence="1">
    <location>
        <begin position="421"/>
        <end position="438"/>
    </location>
</feature>
<keyword evidence="1" id="KW-1133">Transmembrane helix</keyword>
<feature type="transmembrane region" description="Helical" evidence="1">
    <location>
        <begin position="394"/>
        <end position="415"/>
    </location>
</feature>
<sequence length="565" mass="63451">MGLLTDPSSTKEIGAKIEKFGSKLSILGFLCGVGWLVMQSSAQFNAKTYIDENALQPRMASPKYSSTVKGLAKVMNDRTDNCFTADCRKNILKNAARKLRLKYEEQFWTYSDTSSSNIIIRVRPKASSSAESIIVNVPLESWDEPVRNLAFGTGLALMSMINDQTHWGKDIFFIFSTEGRRGIQCWLEKNFENKNKECEGPELELSAASPQTGVVLMGDVPLFTFVNVEMEGDNGQMTNQDIVNAVMRSGHSESMSLRIMNDSASAEIYRYHDFSKLFFKQLFQTGSGYGSGNHADLIKYGIHSVTLRTVKDPKQSRIYGDEHFGRLIEHLLRAENNLLERLHASIWFYIYSSVNNYSSISLYMPAAGLLFLVPAVTVLKSWNQAPDFDSSHLSRVAISGVLSFFLMEGIIRYTVLPHKRLVAQLSVILIVLLGRVFQSRKKNLSAETSFPLFSYATFAGILCLLCIGQGLNFLFSSCILSVPMSKKKIPAIFAIISHPLIIIALCIFLKQEFLYPKSSSFDLIKELEDYTQNVNSNFQLVFYIALPLWTATLFSLMTKTCPKTD</sequence>
<keyword evidence="3" id="KW-1185">Reference proteome</keyword>
<dbReference type="GO" id="GO:0042765">
    <property type="term" value="C:GPI-anchor transamidase complex"/>
    <property type="evidence" value="ECO:0007669"/>
    <property type="project" value="InterPro"/>
</dbReference>
<dbReference type="InterPro" id="IPR007246">
    <property type="entry name" value="Gaa1"/>
</dbReference>
<dbReference type="OrthoDB" id="445301at2759"/>
<gene>
    <name evidence="2" type="ORF">GSOID_T00000579001</name>
</gene>
<feature type="transmembrane region" description="Helical" evidence="1">
    <location>
        <begin position="491"/>
        <end position="509"/>
    </location>
</feature>
<dbReference type="Proteomes" id="UP000001307">
    <property type="component" value="Unassembled WGS sequence"/>
</dbReference>
<keyword evidence="1" id="KW-0472">Membrane</keyword>
<feature type="transmembrane region" description="Helical" evidence="1">
    <location>
        <begin position="450"/>
        <end position="471"/>
    </location>
</feature>
<protein>
    <submittedName>
        <fullName evidence="2">Uncharacterized protein</fullName>
    </submittedName>
</protein>
<dbReference type="AlphaFoldDB" id="E4WS45"/>
<reference evidence="2 3" key="1">
    <citation type="journal article" date="2010" name="Science">
        <title>Plasticity of animal genome architecture unmasked by rapid evolution of a pelagic tunicate.</title>
        <authorList>
            <person name="Denoeud F."/>
            <person name="Henriet S."/>
            <person name="Mungpakdee S."/>
            <person name="Aury J.M."/>
            <person name="Da Silva C."/>
            <person name="Brinkmann H."/>
            <person name="Mikhaleva J."/>
            <person name="Olsen L.C."/>
            <person name="Jubin C."/>
            <person name="Canestro C."/>
            <person name="Bouquet J.M."/>
            <person name="Danks G."/>
            <person name="Poulain J."/>
            <person name="Campsteijn C."/>
            <person name="Adamski M."/>
            <person name="Cross I."/>
            <person name="Yadetie F."/>
            <person name="Muffato M."/>
            <person name="Louis A."/>
            <person name="Butcher S."/>
            <person name="Tsagkogeorga G."/>
            <person name="Konrad A."/>
            <person name="Singh S."/>
            <person name="Jensen M.F."/>
            <person name="Cong E.H."/>
            <person name="Eikeseth-Otteraa H."/>
            <person name="Noel B."/>
            <person name="Anthouard V."/>
            <person name="Porcel B.M."/>
            <person name="Kachouri-Lafond R."/>
            <person name="Nishino A."/>
            <person name="Ugolini M."/>
            <person name="Chourrout P."/>
            <person name="Nishida H."/>
            <person name="Aasland R."/>
            <person name="Huzurbazar S."/>
            <person name="Westhof E."/>
            <person name="Delsuc F."/>
            <person name="Lehrach H."/>
            <person name="Reinhardt R."/>
            <person name="Weissenbach J."/>
            <person name="Roy S.W."/>
            <person name="Artiguenave F."/>
            <person name="Postlethwait J.H."/>
            <person name="Manak J.R."/>
            <person name="Thompson E.M."/>
            <person name="Jaillon O."/>
            <person name="Du Pasquier L."/>
            <person name="Boudinot P."/>
            <person name="Liberles D.A."/>
            <person name="Volff J.N."/>
            <person name="Philippe H."/>
            <person name="Lenhard B."/>
            <person name="Roest Crollius H."/>
            <person name="Wincker P."/>
            <person name="Chourrout D."/>
        </authorList>
    </citation>
    <scope>NUCLEOTIDE SEQUENCE [LARGE SCALE GENOMIC DNA]</scope>
</reference>
<evidence type="ECO:0000256" key="1">
    <source>
        <dbReference type="SAM" id="Phobius"/>
    </source>
</evidence>